<organism evidence="1 2">
    <name type="scientific">Pseudomonas oryzihabitans</name>
    <dbReference type="NCBI Taxonomy" id="47885"/>
    <lineage>
        <taxon>Bacteria</taxon>
        <taxon>Pseudomonadati</taxon>
        <taxon>Pseudomonadota</taxon>
        <taxon>Gammaproteobacteria</taxon>
        <taxon>Pseudomonadales</taxon>
        <taxon>Pseudomonadaceae</taxon>
        <taxon>Pseudomonas</taxon>
    </lineage>
</organism>
<protein>
    <submittedName>
        <fullName evidence="1">Uncharacterized protein</fullName>
    </submittedName>
</protein>
<name>A0A1G5NIX9_9PSED</name>
<dbReference type="AlphaFoldDB" id="A0A1G5NIX9"/>
<proteinExistence type="predicted"/>
<comment type="caution">
    <text evidence="1">The sequence shown here is derived from an EMBL/GenBank/DDBJ whole genome shotgun (WGS) entry which is preliminary data.</text>
</comment>
<sequence>MLPIAGGQGRGGTLVSGGYAARMDTVGRFWSSVRRLLP</sequence>
<dbReference type="EMBL" id="FMWB01000006">
    <property type="protein sequence ID" value="SCZ37134.1"/>
    <property type="molecule type" value="Genomic_DNA"/>
</dbReference>
<accession>A0A1G5NIX9</accession>
<reference evidence="2" key="1">
    <citation type="submission" date="2016-10" db="EMBL/GenBank/DDBJ databases">
        <authorList>
            <person name="de Groot N.N."/>
        </authorList>
    </citation>
    <scope>NUCLEOTIDE SEQUENCE [LARGE SCALE GENOMIC DNA]</scope>
    <source>
        <strain evidence="2">DSM 15758</strain>
    </source>
</reference>
<dbReference type="Proteomes" id="UP000183046">
    <property type="component" value="Unassembled WGS sequence"/>
</dbReference>
<evidence type="ECO:0000313" key="1">
    <source>
        <dbReference type="EMBL" id="SCZ37134.1"/>
    </source>
</evidence>
<evidence type="ECO:0000313" key="2">
    <source>
        <dbReference type="Proteomes" id="UP000183046"/>
    </source>
</evidence>
<gene>
    <name evidence="1" type="ORF">SAMN05216279_10692</name>
</gene>